<organism evidence="2 3">
    <name type="scientific">Armillaria luteobubalina</name>
    <dbReference type="NCBI Taxonomy" id="153913"/>
    <lineage>
        <taxon>Eukaryota</taxon>
        <taxon>Fungi</taxon>
        <taxon>Dikarya</taxon>
        <taxon>Basidiomycota</taxon>
        <taxon>Agaricomycotina</taxon>
        <taxon>Agaricomycetes</taxon>
        <taxon>Agaricomycetidae</taxon>
        <taxon>Agaricales</taxon>
        <taxon>Marasmiineae</taxon>
        <taxon>Physalacriaceae</taxon>
        <taxon>Armillaria</taxon>
    </lineage>
</organism>
<reference evidence="2" key="1">
    <citation type="submission" date="2023-06" db="EMBL/GenBank/DDBJ databases">
        <authorList>
            <consortium name="Lawrence Berkeley National Laboratory"/>
            <person name="Ahrendt S."/>
            <person name="Sahu N."/>
            <person name="Indic B."/>
            <person name="Wong-Bajracharya J."/>
            <person name="Merenyi Z."/>
            <person name="Ke H.-M."/>
            <person name="Monk M."/>
            <person name="Kocsube S."/>
            <person name="Drula E."/>
            <person name="Lipzen A."/>
            <person name="Balint B."/>
            <person name="Henrissat B."/>
            <person name="Andreopoulos B."/>
            <person name="Martin F.M."/>
            <person name="Harder C.B."/>
            <person name="Rigling D."/>
            <person name="Ford K.L."/>
            <person name="Foster G.D."/>
            <person name="Pangilinan J."/>
            <person name="Papanicolaou A."/>
            <person name="Barry K."/>
            <person name="LaButti K."/>
            <person name="Viragh M."/>
            <person name="Koriabine M."/>
            <person name="Yan M."/>
            <person name="Riley R."/>
            <person name="Champramary S."/>
            <person name="Plett K.L."/>
            <person name="Tsai I.J."/>
            <person name="Slot J."/>
            <person name="Sipos G."/>
            <person name="Plett J."/>
            <person name="Nagy L.G."/>
            <person name="Grigoriev I.V."/>
        </authorList>
    </citation>
    <scope>NUCLEOTIDE SEQUENCE</scope>
    <source>
        <strain evidence="2">HWK02</strain>
    </source>
</reference>
<proteinExistence type="predicted"/>
<dbReference type="InterPro" id="IPR036397">
    <property type="entry name" value="RNaseH_sf"/>
</dbReference>
<dbReference type="Proteomes" id="UP001175228">
    <property type="component" value="Unassembled WGS sequence"/>
</dbReference>
<protein>
    <recommendedName>
        <fullName evidence="4">RNase H type-1 domain-containing protein</fullName>
    </recommendedName>
</protein>
<evidence type="ECO:0000256" key="1">
    <source>
        <dbReference type="SAM" id="MobiDB-lite"/>
    </source>
</evidence>
<dbReference type="AlphaFoldDB" id="A0AA39Q2C5"/>
<dbReference type="GO" id="GO:0003676">
    <property type="term" value="F:nucleic acid binding"/>
    <property type="evidence" value="ECO:0007669"/>
    <property type="project" value="InterPro"/>
</dbReference>
<name>A0AA39Q2C5_9AGAR</name>
<comment type="caution">
    <text evidence="2">The sequence shown here is derived from an EMBL/GenBank/DDBJ whole genome shotgun (WGS) entry which is preliminary data.</text>
</comment>
<feature type="region of interest" description="Disordered" evidence="1">
    <location>
        <begin position="99"/>
        <end position="124"/>
    </location>
</feature>
<evidence type="ECO:0008006" key="4">
    <source>
        <dbReference type="Google" id="ProtNLM"/>
    </source>
</evidence>
<dbReference type="Gene3D" id="3.30.420.10">
    <property type="entry name" value="Ribonuclease H-like superfamily/Ribonuclease H"/>
    <property type="match status" value="1"/>
</dbReference>
<accession>A0AA39Q2C5</accession>
<evidence type="ECO:0000313" key="3">
    <source>
        <dbReference type="Proteomes" id="UP001175228"/>
    </source>
</evidence>
<evidence type="ECO:0000313" key="2">
    <source>
        <dbReference type="EMBL" id="KAK0494942.1"/>
    </source>
</evidence>
<sequence length="124" mass="13581">MLSESGNITKLSTPKMEPTTCATRRHRAFTFNKNLTDQGSIADAFRIFTEGKVCNELPPPKIEWETSDYGDPIDLPQTVYTDGGCTNNGDENAVASAGVWFGPNDARNEYSNKEGGRDTASNKE</sequence>
<keyword evidence="3" id="KW-1185">Reference proteome</keyword>
<gene>
    <name evidence="2" type="ORF">EDD18DRAFT_1173210</name>
</gene>
<feature type="compositionally biased region" description="Basic and acidic residues" evidence="1">
    <location>
        <begin position="106"/>
        <end position="124"/>
    </location>
</feature>
<dbReference type="EMBL" id="JAUEPU010000019">
    <property type="protein sequence ID" value="KAK0494942.1"/>
    <property type="molecule type" value="Genomic_DNA"/>
</dbReference>